<keyword evidence="2" id="KW-1185">Reference proteome</keyword>
<proteinExistence type="predicted"/>
<protein>
    <submittedName>
        <fullName evidence="1">Uncharacterized protein</fullName>
    </submittedName>
</protein>
<evidence type="ECO:0000313" key="2">
    <source>
        <dbReference type="Proteomes" id="UP000768646"/>
    </source>
</evidence>
<dbReference type="EMBL" id="JABTEG010000002">
    <property type="protein sequence ID" value="KAG4305860.1"/>
    <property type="molecule type" value="Genomic_DNA"/>
</dbReference>
<gene>
    <name evidence="1" type="ORF">PORY_000770</name>
</gene>
<dbReference type="Proteomes" id="UP000768646">
    <property type="component" value="Unassembled WGS sequence"/>
</dbReference>
<organism evidence="1 2">
    <name type="scientific">Pneumocystis oryctolagi</name>
    <dbReference type="NCBI Taxonomy" id="42067"/>
    <lineage>
        <taxon>Eukaryota</taxon>
        <taxon>Fungi</taxon>
        <taxon>Dikarya</taxon>
        <taxon>Ascomycota</taxon>
        <taxon>Taphrinomycotina</taxon>
        <taxon>Pneumocystomycetes</taxon>
        <taxon>Pneumocystaceae</taxon>
        <taxon>Pneumocystis</taxon>
    </lineage>
</organism>
<sequence>MICSYITNNILFKIYLTKYLYISHKNYKFIDSVFKNFGVCEVVLMINLKTILSVVDNSGAQLAECINVLKSGKYAKIGDEIVVVIQKARSSNASVSSSNMNKIQRGDIKHALVVRTKKETRRKDGRYIVFDDNACILINKKEPIGTRILGAVPAELKYKGWSKVISLAQKVTWSEKLQRIHSYVFLSNDKISKLVDQISGLTLKETSDLVSRLKTCLNIQDIRPVVAPVTMPTSEKIEEEKENKEEEKHLFNVILESYDAAAKAKVIKEIKLILGLNLVDAKKFVESSPKMLKEGIGREEADKIKKTLEDLGAKVSLN</sequence>
<comment type="caution">
    <text evidence="1">The sequence shown here is derived from an EMBL/GenBank/DDBJ whole genome shotgun (WGS) entry which is preliminary data.</text>
</comment>
<accession>A0ACB7CFL6</accession>
<reference evidence="1 2" key="1">
    <citation type="journal article" date="2021" name="Commun. Biol.">
        <title>Genomic insights into the host specific adaptation of the Pneumocystis genus.</title>
        <authorList>
            <person name="Cisse O.H."/>
            <person name="Ma L."/>
            <person name="Dekker J.P."/>
            <person name="Khil P.P."/>
            <person name="Youn J.-H."/>
            <person name="Brenchley J.M."/>
            <person name="Blair R."/>
            <person name="Pahar B."/>
            <person name="Chabe M."/>
            <person name="Van Rompay K.K.A."/>
            <person name="Keesler R."/>
            <person name="Sukura A."/>
            <person name="Hirsch V."/>
            <person name="Kutty G."/>
            <person name="Liu Y."/>
            <person name="Peng L."/>
            <person name="Chen J."/>
            <person name="Song J."/>
            <person name="Weissenbacher-Lang C."/>
            <person name="Xu J."/>
            <person name="Upham N.S."/>
            <person name="Stajich J.E."/>
            <person name="Cuomo C.A."/>
            <person name="Cushion M.T."/>
            <person name="Kovacs J.A."/>
        </authorList>
    </citation>
    <scope>NUCLEOTIDE SEQUENCE [LARGE SCALE GENOMIC DNA]</scope>
    <source>
        <strain evidence="1 2">RABM</strain>
    </source>
</reference>
<evidence type="ECO:0000313" key="1">
    <source>
        <dbReference type="EMBL" id="KAG4305860.1"/>
    </source>
</evidence>
<name>A0ACB7CFL6_9ASCO</name>